<accession>A0A9J6ANY6</accession>
<keyword evidence="1" id="KW-0812">Transmembrane</keyword>
<dbReference type="Proteomes" id="UP000824120">
    <property type="component" value="Chromosome 2"/>
</dbReference>
<name>A0A9J6ANY6_SOLCO</name>
<gene>
    <name evidence="2" type="ORF">H5410_011551</name>
</gene>
<sequence length="69" mass="7949">MSFHQNSLNILHLLLFFTCFGLPIVIARMYLIAKIHYLSILFFFFFAADDDALSLLRVAVGNPERQIDS</sequence>
<dbReference type="AlphaFoldDB" id="A0A9J6ANY6"/>
<dbReference type="EMBL" id="JACXVP010000002">
    <property type="protein sequence ID" value="KAG5626333.1"/>
    <property type="molecule type" value="Genomic_DNA"/>
</dbReference>
<evidence type="ECO:0000313" key="2">
    <source>
        <dbReference type="EMBL" id="KAG5626333.1"/>
    </source>
</evidence>
<keyword evidence="1" id="KW-1133">Transmembrane helix</keyword>
<keyword evidence="1" id="KW-0472">Membrane</keyword>
<organism evidence="2 3">
    <name type="scientific">Solanum commersonii</name>
    <name type="common">Commerson's wild potato</name>
    <name type="synonym">Commerson's nightshade</name>
    <dbReference type="NCBI Taxonomy" id="4109"/>
    <lineage>
        <taxon>Eukaryota</taxon>
        <taxon>Viridiplantae</taxon>
        <taxon>Streptophyta</taxon>
        <taxon>Embryophyta</taxon>
        <taxon>Tracheophyta</taxon>
        <taxon>Spermatophyta</taxon>
        <taxon>Magnoliopsida</taxon>
        <taxon>eudicotyledons</taxon>
        <taxon>Gunneridae</taxon>
        <taxon>Pentapetalae</taxon>
        <taxon>asterids</taxon>
        <taxon>lamiids</taxon>
        <taxon>Solanales</taxon>
        <taxon>Solanaceae</taxon>
        <taxon>Solanoideae</taxon>
        <taxon>Solaneae</taxon>
        <taxon>Solanum</taxon>
    </lineage>
</organism>
<comment type="caution">
    <text evidence="2">The sequence shown here is derived from an EMBL/GenBank/DDBJ whole genome shotgun (WGS) entry which is preliminary data.</text>
</comment>
<evidence type="ECO:0000256" key="1">
    <source>
        <dbReference type="SAM" id="Phobius"/>
    </source>
</evidence>
<keyword evidence="3" id="KW-1185">Reference proteome</keyword>
<proteinExistence type="predicted"/>
<evidence type="ECO:0000313" key="3">
    <source>
        <dbReference type="Proteomes" id="UP000824120"/>
    </source>
</evidence>
<reference evidence="2 3" key="1">
    <citation type="submission" date="2020-09" db="EMBL/GenBank/DDBJ databases">
        <title>De no assembly of potato wild relative species, Solanum commersonii.</title>
        <authorList>
            <person name="Cho K."/>
        </authorList>
    </citation>
    <scope>NUCLEOTIDE SEQUENCE [LARGE SCALE GENOMIC DNA]</scope>
    <source>
        <strain evidence="2">LZ3.2</strain>
        <tissue evidence="2">Leaf</tissue>
    </source>
</reference>
<feature type="transmembrane region" description="Helical" evidence="1">
    <location>
        <begin position="12"/>
        <end position="31"/>
    </location>
</feature>
<protein>
    <submittedName>
        <fullName evidence="2">Uncharacterized protein</fullName>
    </submittedName>
</protein>